<evidence type="ECO:0000256" key="1">
    <source>
        <dbReference type="SAM" id="Phobius"/>
    </source>
</evidence>
<keyword evidence="1" id="KW-0812">Transmembrane</keyword>
<keyword evidence="1" id="KW-1133">Transmembrane helix</keyword>
<comment type="caution">
    <text evidence="2">The sequence shown here is derived from an EMBL/GenBank/DDBJ whole genome shotgun (WGS) entry which is preliminary data.</text>
</comment>
<dbReference type="EMBL" id="BCMM01000027">
    <property type="protein sequence ID" value="GAQ64985.1"/>
    <property type="molecule type" value="Genomic_DNA"/>
</dbReference>
<gene>
    <name evidence="2" type="ORF">SsS58_05392</name>
</gene>
<evidence type="ECO:0000313" key="3">
    <source>
        <dbReference type="Proteomes" id="UP000067448"/>
    </source>
</evidence>
<reference evidence="3" key="3">
    <citation type="submission" date="2016-02" db="EMBL/GenBank/DDBJ databases">
        <title>Draft genome of pathogenic Streptomyces sp. in Japan.</title>
        <authorList>
            <person name="Tomihama T."/>
            <person name="Ikenaga M."/>
            <person name="Sakai M."/>
            <person name="Okubo T."/>
            <person name="Ikeda S."/>
        </authorList>
    </citation>
    <scope>NUCLEOTIDE SEQUENCE [LARGE SCALE GENOMIC DNA]</scope>
    <source>
        <strain evidence="3">S58</strain>
    </source>
</reference>
<feature type="transmembrane region" description="Helical" evidence="1">
    <location>
        <begin position="6"/>
        <end position="23"/>
    </location>
</feature>
<accession>A0A117EF36</accession>
<evidence type="ECO:0000313" key="2">
    <source>
        <dbReference type="EMBL" id="GAQ64985.1"/>
    </source>
</evidence>
<feature type="transmembrane region" description="Helical" evidence="1">
    <location>
        <begin position="67"/>
        <end position="83"/>
    </location>
</feature>
<dbReference type="RefSeq" id="WP_059082422.1">
    <property type="nucleotide sequence ID" value="NZ_BCMM01000027.1"/>
</dbReference>
<feature type="transmembrane region" description="Helical" evidence="1">
    <location>
        <begin position="44"/>
        <end position="61"/>
    </location>
</feature>
<dbReference type="AlphaFoldDB" id="A0A117EF36"/>
<proteinExistence type="predicted"/>
<keyword evidence="1" id="KW-0472">Membrane</keyword>
<reference evidence="2 3" key="2">
    <citation type="journal article" date="2016" name="Genome Announc.">
        <title>Draft Genome Sequences of Streptomyces scabiei S58, Streptomyces turgidiscabies T45, and Streptomyces acidiscabies a10, the Pathogens of Potato Common Scab, Isolated in Japan.</title>
        <authorList>
            <person name="Tomihama T."/>
            <person name="Nishi Y."/>
            <person name="Sakai M."/>
            <person name="Ikenaga M."/>
            <person name="Okubo T."/>
            <person name="Ikeda S."/>
        </authorList>
    </citation>
    <scope>NUCLEOTIDE SEQUENCE [LARGE SCALE GENOMIC DNA]</scope>
    <source>
        <strain evidence="2 3">S58</strain>
    </source>
</reference>
<sequence length="89" mass="9251">MATDASLLAPAIIIAALVVRTALGELRHRGTAREQWAFATDRRAVAAGATTAAATVLLGWYQAGHAAVAWALLVGALTAHLVHRDEGQP</sequence>
<protein>
    <submittedName>
        <fullName evidence="2">Uncharacterized protein</fullName>
    </submittedName>
</protein>
<organism evidence="2 3">
    <name type="scientific">Streptomyces scabiei</name>
    <dbReference type="NCBI Taxonomy" id="1930"/>
    <lineage>
        <taxon>Bacteria</taxon>
        <taxon>Bacillati</taxon>
        <taxon>Actinomycetota</taxon>
        <taxon>Actinomycetes</taxon>
        <taxon>Kitasatosporales</taxon>
        <taxon>Streptomycetaceae</taxon>
        <taxon>Streptomyces</taxon>
    </lineage>
</organism>
<name>A0A117EF36_STRSC</name>
<dbReference type="Proteomes" id="UP000067448">
    <property type="component" value="Unassembled WGS sequence"/>
</dbReference>
<reference evidence="3" key="1">
    <citation type="submission" date="2015-11" db="EMBL/GenBank/DDBJ databases">
        <authorList>
            <consortium name="Cross-ministerial Strategic Innovation Promotion Program (SIP) consortium"/>
            <person name="Tomihama T."/>
            <person name="Ikenaga M."/>
            <person name="Sakai M."/>
            <person name="Okubo T."/>
            <person name="Ikeda S."/>
        </authorList>
    </citation>
    <scope>NUCLEOTIDE SEQUENCE [LARGE SCALE GENOMIC DNA]</scope>
    <source>
        <strain evidence="3">S58</strain>
    </source>
</reference>